<dbReference type="InterPro" id="IPR051107">
    <property type="entry name" value="Auxin_Efflux_Carrier"/>
</dbReference>
<sequence>MILAYGSVKWWGIFTSDQCSGINRFVALFAVPLLSFHHVAPSPCRCTPRSSTTPRPSNLTNTSRTGAGRAVTAEAAVRPPRGAAQGGAVRVRRRRGRGGRGRAWPGMVHHGQQQPRRVGQVRDEEESVDVLWSRRARSGSGRRGAPRGGAGRRPRQPAV</sequence>
<reference evidence="9" key="5">
    <citation type="journal article" date="2021" name="G3 (Bethesda)">
        <title>Aegilops tauschii genome assembly Aet v5.0 features greater sequence contiguity and improved annotation.</title>
        <authorList>
            <person name="Wang L."/>
            <person name="Zhu T."/>
            <person name="Rodriguez J.C."/>
            <person name="Deal K.R."/>
            <person name="Dubcovsky J."/>
            <person name="McGuire P.E."/>
            <person name="Lux T."/>
            <person name="Spannagl M."/>
            <person name="Mayer K.F.X."/>
            <person name="Baldrich P."/>
            <person name="Meyers B.C."/>
            <person name="Huo N."/>
            <person name="Gu Y.Q."/>
            <person name="Zhou H."/>
            <person name="Devos K.M."/>
            <person name="Bennetzen J.L."/>
            <person name="Unver T."/>
            <person name="Budak H."/>
            <person name="Gulick P.J."/>
            <person name="Galiba G."/>
            <person name="Kalapos B."/>
            <person name="Nelson D.R."/>
            <person name="Li P."/>
            <person name="You F.M."/>
            <person name="Luo M.C."/>
            <person name="Dvorak J."/>
        </authorList>
    </citation>
    <scope>NUCLEOTIDE SEQUENCE [LARGE SCALE GENOMIC DNA]</scope>
    <source>
        <strain evidence="9">cv. AL8/78</strain>
    </source>
</reference>
<name>A0A453S6R4_AEGTS</name>
<dbReference type="EnsemblPlants" id="AET7Gv20836400.1">
    <property type="protein sequence ID" value="AET7Gv20836400.1"/>
    <property type="gene ID" value="AET7Gv20836400"/>
</dbReference>
<keyword evidence="5" id="KW-1133">Transmembrane helix</keyword>
<evidence type="ECO:0000256" key="2">
    <source>
        <dbReference type="ARBA" id="ARBA00009177"/>
    </source>
</evidence>
<reference evidence="9" key="4">
    <citation type="submission" date="2019-03" db="UniProtKB">
        <authorList>
            <consortium name="EnsemblPlants"/>
        </authorList>
    </citation>
    <scope>IDENTIFICATION</scope>
</reference>
<dbReference type="InterPro" id="IPR004776">
    <property type="entry name" value="Mem_transp_PIN-like"/>
</dbReference>
<dbReference type="Pfam" id="PF03547">
    <property type="entry name" value="Mem_trans"/>
    <property type="match status" value="1"/>
</dbReference>
<keyword evidence="3" id="KW-0813">Transport</keyword>
<evidence type="ECO:0000256" key="7">
    <source>
        <dbReference type="ARBA" id="ARBA00023294"/>
    </source>
</evidence>
<comment type="subcellular location">
    <subcellularLocation>
        <location evidence="1">Membrane</location>
        <topology evidence="1">Multi-pass membrane protein</topology>
    </subcellularLocation>
</comment>
<dbReference type="Proteomes" id="UP000015105">
    <property type="component" value="Chromosome 7D"/>
</dbReference>
<feature type="compositionally biased region" description="Basic residues" evidence="8">
    <location>
        <begin position="150"/>
        <end position="159"/>
    </location>
</feature>
<feature type="compositionally biased region" description="Polar residues" evidence="8">
    <location>
        <begin position="48"/>
        <end position="65"/>
    </location>
</feature>
<proteinExistence type="inferred from homology"/>
<dbReference type="GO" id="GO:0009926">
    <property type="term" value="P:auxin polar transport"/>
    <property type="evidence" value="ECO:0007669"/>
    <property type="project" value="TreeGrafter"/>
</dbReference>
<accession>A0A453S6R4</accession>
<evidence type="ECO:0000313" key="9">
    <source>
        <dbReference type="EnsemblPlants" id="AET7Gv20836400.1"/>
    </source>
</evidence>
<evidence type="ECO:0000313" key="10">
    <source>
        <dbReference type="Proteomes" id="UP000015105"/>
    </source>
</evidence>
<dbReference type="GO" id="GO:0009734">
    <property type="term" value="P:auxin-activated signaling pathway"/>
    <property type="evidence" value="ECO:0007669"/>
    <property type="project" value="UniProtKB-KW"/>
</dbReference>
<reference evidence="10" key="1">
    <citation type="journal article" date="2014" name="Science">
        <title>Ancient hybridizations among the ancestral genomes of bread wheat.</title>
        <authorList>
            <consortium name="International Wheat Genome Sequencing Consortium,"/>
            <person name="Marcussen T."/>
            <person name="Sandve S.R."/>
            <person name="Heier L."/>
            <person name="Spannagl M."/>
            <person name="Pfeifer M."/>
            <person name="Jakobsen K.S."/>
            <person name="Wulff B.B."/>
            <person name="Steuernagel B."/>
            <person name="Mayer K.F."/>
            <person name="Olsen O.A."/>
        </authorList>
    </citation>
    <scope>NUCLEOTIDE SEQUENCE [LARGE SCALE GENOMIC DNA]</scope>
    <source>
        <strain evidence="10">cv. AL8/78</strain>
    </source>
</reference>
<evidence type="ECO:0000256" key="6">
    <source>
        <dbReference type="ARBA" id="ARBA00023136"/>
    </source>
</evidence>
<reference evidence="9" key="3">
    <citation type="journal article" date="2017" name="Nature">
        <title>Genome sequence of the progenitor of the wheat D genome Aegilops tauschii.</title>
        <authorList>
            <person name="Luo M.C."/>
            <person name="Gu Y.Q."/>
            <person name="Puiu D."/>
            <person name="Wang H."/>
            <person name="Twardziok S.O."/>
            <person name="Deal K.R."/>
            <person name="Huo N."/>
            <person name="Zhu T."/>
            <person name="Wang L."/>
            <person name="Wang Y."/>
            <person name="McGuire P.E."/>
            <person name="Liu S."/>
            <person name="Long H."/>
            <person name="Ramasamy R.K."/>
            <person name="Rodriguez J.C."/>
            <person name="Van S.L."/>
            <person name="Yuan L."/>
            <person name="Wang Z."/>
            <person name="Xia Z."/>
            <person name="Xiao L."/>
            <person name="Anderson O.D."/>
            <person name="Ouyang S."/>
            <person name="Liang Y."/>
            <person name="Zimin A.V."/>
            <person name="Pertea G."/>
            <person name="Qi P."/>
            <person name="Bennetzen J.L."/>
            <person name="Dai X."/>
            <person name="Dawson M.W."/>
            <person name="Muller H.G."/>
            <person name="Kugler K."/>
            <person name="Rivarola-Duarte L."/>
            <person name="Spannagl M."/>
            <person name="Mayer K.F.X."/>
            <person name="Lu F.H."/>
            <person name="Bevan M.W."/>
            <person name="Leroy P."/>
            <person name="Li P."/>
            <person name="You F.M."/>
            <person name="Sun Q."/>
            <person name="Liu Z."/>
            <person name="Lyons E."/>
            <person name="Wicker T."/>
            <person name="Salzberg S.L."/>
            <person name="Devos K.M."/>
            <person name="Dvorak J."/>
        </authorList>
    </citation>
    <scope>NUCLEOTIDE SEQUENCE [LARGE SCALE GENOMIC DNA]</scope>
    <source>
        <strain evidence="9">cv. AL8/78</strain>
    </source>
</reference>
<keyword evidence="7" id="KW-0927">Auxin signaling pathway</keyword>
<evidence type="ECO:0000256" key="3">
    <source>
        <dbReference type="ARBA" id="ARBA00022448"/>
    </source>
</evidence>
<dbReference type="GO" id="GO:0010329">
    <property type="term" value="F:auxin efflux transmembrane transporter activity"/>
    <property type="evidence" value="ECO:0007669"/>
    <property type="project" value="TreeGrafter"/>
</dbReference>
<dbReference type="STRING" id="200361.A0A453S6R4"/>
<keyword evidence="10" id="KW-1185">Reference proteome</keyword>
<comment type="similarity">
    <text evidence="2">Belongs to the auxin efflux carrier (TC 2.A.69.1) family.</text>
</comment>
<evidence type="ECO:0000256" key="8">
    <source>
        <dbReference type="SAM" id="MobiDB-lite"/>
    </source>
</evidence>
<dbReference type="GO" id="GO:0005783">
    <property type="term" value="C:endoplasmic reticulum"/>
    <property type="evidence" value="ECO:0007669"/>
    <property type="project" value="TreeGrafter"/>
</dbReference>
<dbReference type="Gramene" id="AET7Gv20836400.1">
    <property type="protein sequence ID" value="AET7Gv20836400.1"/>
    <property type="gene ID" value="AET7Gv20836400"/>
</dbReference>
<dbReference type="GO" id="GO:0005886">
    <property type="term" value="C:plasma membrane"/>
    <property type="evidence" value="ECO:0007669"/>
    <property type="project" value="TreeGrafter"/>
</dbReference>
<feature type="region of interest" description="Disordered" evidence="8">
    <location>
        <begin position="45"/>
        <end position="159"/>
    </location>
</feature>
<feature type="compositionally biased region" description="Low complexity" evidence="8">
    <location>
        <begin position="75"/>
        <end position="89"/>
    </location>
</feature>
<keyword evidence="6" id="KW-0472">Membrane</keyword>
<dbReference type="PANTHER" id="PTHR31752:SF48">
    <property type="entry name" value="AUXIN EFFLUX CARRIER COMPONENT 1A"/>
    <property type="match status" value="1"/>
</dbReference>
<feature type="compositionally biased region" description="Low complexity" evidence="8">
    <location>
        <begin position="102"/>
        <end position="118"/>
    </location>
</feature>
<evidence type="ECO:0000256" key="5">
    <source>
        <dbReference type="ARBA" id="ARBA00022989"/>
    </source>
</evidence>
<feature type="compositionally biased region" description="Basic residues" evidence="8">
    <location>
        <begin position="90"/>
        <end position="100"/>
    </location>
</feature>
<evidence type="ECO:0000256" key="1">
    <source>
        <dbReference type="ARBA" id="ARBA00004141"/>
    </source>
</evidence>
<protein>
    <submittedName>
        <fullName evidence="9">Uncharacterized protein</fullName>
    </submittedName>
</protein>
<evidence type="ECO:0000256" key="4">
    <source>
        <dbReference type="ARBA" id="ARBA00022692"/>
    </source>
</evidence>
<reference evidence="10" key="2">
    <citation type="journal article" date="2017" name="Nat. Plants">
        <title>The Aegilops tauschii genome reveals multiple impacts of transposons.</title>
        <authorList>
            <person name="Zhao G."/>
            <person name="Zou C."/>
            <person name="Li K."/>
            <person name="Wang K."/>
            <person name="Li T."/>
            <person name="Gao L."/>
            <person name="Zhang X."/>
            <person name="Wang H."/>
            <person name="Yang Z."/>
            <person name="Liu X."/>
            <person name="Jiang W."/>
            <person name="Mao L."/>
            <person name="Kong X."/>
            <person name="Jiao Y."/>
            <person name="Jia J."/>
        </authorList>
    </citation>
    <scope>NUCLEOTIDE SEQUENCE [LARGE SCALE GENOMIC DNA]</scope>
    <source>
        <strain evidence="10">cv. AL8/78</strain>
    </source>
</reference>
<dbReference type="AlphaFoldDB" id="A0A453S6R4"/>
<keyword evidence="4" id="KW-0812">Transmembrane</keyword>
<organism evidence="9 10">
    <name type="scientific">Aegilops tauschii subsp. strangulata</name>
    <name type="common">Goatgrass</name>
    <dbReference type="NCBI Taxonomy" id="200361"/>
    <lineage>
        <taxon>Eukaryota</taxon>
        <taxon>Viridiplantae</taxon>
        <taxon>Streptophyta</taxon>
        <taxon>Embryophyta</taxon>
        <taxon>Tracheophyta</taxon>
        <taxon>Spermatophyta</taxon>
        <taxon>Magnoliopsida</taxon>
        <taxon>Liliopsida</taxon>
        <taxon>Poales</taxon>
        <taxon>Poaceae</taxon>
        <taxon>BOP clade</taxon>
        <taxon>Pooideae</taxon>
        <taxon>Triticodae</taxon>
        <taxon>Triticeae</taxon>
        <taxon>Triticinae</taxon>
        <taxon>Aegilops</taxon>
    </lineage>
</organism>
<dbReference type="PANTHER" id="PTHR31752">
    <property type="entry name" value="AUXIN EFFLUX CARRIER COMPONENT 1B-RELATED"/>
    <property type="match status" value="1"/>
</dbReference>